<evidence type="ECO:0000256" key="1">
    <source>
        <dbReference type="ARBA" id="ARBA00022490"/>
    </source>
</evidence>
<dbReference type="GO" id="GO:0004521">
    <property type="term" value="F:RNA endonuclease activity"/>
    <property type="evidence" value="ECO:0007669"/>
    <property type="project" value="UniProtKB-UniRule"/>
</dbReference>
<dbReference type="InterPro" id="IPR036866">
    <property type="entry name" value="RibonucZ/Hydroxyglut_hydro"/>
</dbReference>
<dbReference type="GeneID" id="97030758"/>
<dbReference type="PIRSF" id="PIRSF004803">
    <property type="entry name" value="RnjA"/>
    <property type="match status" value="1"/>
</dbReference>
<dbReference type="PROSITE" id="PS01292">
    <property type="entry name" value="UPF0036"/>
    <property type="match status" value="1"/>
</dbReference>
<comment type="similarity">
    <text evidence="9">Belongs to the metallo-beta-lactamase superfamily. RNA-metabolizing metallo-beta-lactamase-like family. Bacterial RNase J subfamily.</text>
</comment>
<evidence type="ECO:0000256" key="6">
    <source>
        <dbReference type="ARBA" id="ARBA00022833"/>
    </source>
</evidence>
<sequence length="559" mass="62358">MNKYYRKKRKSSIKIIPLGGVGEIGKNMTALEYKNQIFIVDAGLTFPDETMPGIDIVIPDFTYLEQNKHKIKGLFVTHGHEDHIGAVPYLLKKINMRVYATPLTLGLIEAKLEEHGLNKSVLKTVKQGQTIRISDVDVEFIAVTHSIPDSCALAFHTDIGIVFFTGDFKVDFTPIDGVKMDLQRLGELGKQGVLCMFGESTNIERPGSTLSELTIRETFKKVFADSKGRILVATFASNLHRVQQVLDATEFNNKKLFVSGRSMLRNVKIAIELGYLKVKKDTIQDMNKINKFKPEEIVVLTTGSQGEQMAALTRMAREEHSKLKLTEKDTVVISATPIPGNDAAMGSVINNLTKLGVNVVYSKLADVHVSGHASREELKLMLALIQPKYFIPAHGEIRHQVMHKNLAISMGVKEENVFITEVGDVVEIGLHGAQMKEKVPAGKVLVDGLGIGDVGNVVLRDRIKLAEDGIINVAMSFDKNTGNIIGKPQMNTRGFVYVKDSKNLMEGTYKILENAKNEINAKRISDTNQMKYLINEKLRVFFYTELKRNPMIMTMILEI</sequence>
<dbReference type="InterPro" id="IPR042173">
    <property type="entry name" value="RNase_J_2"/>
</dbReference>
<dbReference type="OrthoDB" id="9758375at2"/>
<evidence type="ECO:0000313" key="15">
    <source>
        <dbReference type="Proteomes" id="UP000297454"/>
    </source>
</evidence>
<feature type="binding site" evidence="12">
    <location>
        <position position="53"/>
    </location>
    <ligand>
        <name>Ca(2+)</name>
        <dbReference type="ChEBI" id="CHEBI:29108"/>
    </ligand>
</feature>
<dbReference type="Pfam" id="PF07521">
    <property type="entry name" value="RMMBL"/>
    <property type="match status" value="1"/>
</dbReference>
<evidence type="ECO:0000256" key="12">
    <source>
        <dbReference type="PIRSR" id="PIRSR004803-3"/>
    </source>
</evidence>
<feature type="binding site" evidence="12">
    <location>
        <position position="78"/>
    </location>
    <ligand>
        <name>Zn(2+)</name>
        <dbReference type="ChEBI" id="CHEBI:29105"/>
        <label>2</label>
        <note>catalytic</note>
    </ligand>
</feature>
<comment type="subunit">
    <text evidence="9">Homodimer, may be a subunit of the RNA degradosome.</text>
</comment>
<evidence type="ECO:0000256" key="11">
    <source>
        <dbReference type="PIRSR" id="PIRSR004803-2"/>
    </source>
</evidence>
<dbReference type="NCBIfam" id="TIGR00649">
    <property type="entry name" value="MG423"/>
    <property type="match status" value="1"/>
</dbReference>
<evidence type="ECO:0000256" key="3">
    <source>
        <dbReference type="ARBA" id="ARBA00022723"/>
    </source>
</evidence>
<dbReference type="AlphaFoldDB" id="A0A4R9C4C2"/>
<feature type="binding site" evidence="12">
    <location>
        <position position="80"/>
    </location>
    <ligand>
        <name>Zn(2+)</name>
        <dbReference type="ChEBI" id="CHEBI:29105"/>
        <label>1</label>
        <note>catalytic</note>
    </ligand>
</feature>
<keyword evidence="2 9" id="KW-0540">Nuclease</keyword>
<accession>A0A4R9C4C2</accession>
<keyword evidence="7 9" id="KW-0269">Exonuclease</keyword>
<dbReference type="PANTHER" id="PTHR43694">
    <property type="entry name" value="RIBONUCLEASE J"/>
    <property type="match status" value="1"/>
</dbReference>
<feature type="active site" description="Proton acceptor" evidence="10">
    <location>
        <position position="372"/>
    </location>
</feature>
<keyword evidence="15" id="KW-1185">Reference proteome</keyword>
<feature type="binding site" evidence="12">
    <location>
        <position position="447"/>
    </location>
    <ligand>
        <name>Ca(2+)</name>
        <dbReference type="ChEBI" id="CHEBI:29108"/>
    </ligand>
</feature>
<dbReference type="Gene3D" id="3.10.20.580">
    <property type="match status" value="1"/>
</dbReference>
<dbReference type="Pfam" id="PF00753">
    <property type="entry name" value="Lactamase_B"/>
    <property type="match status" value="1"/>
</dbReference>
<dbReference type="InterPro" id="IPR055132">
    <property type="entry name" value="RNase_J_b_CASP"/>
</dbReference>
<evidence type="ECO:0000259" key="13">
    <source>
        <dbReference type="SMART" id="SM00849"/>
    </source>
</evidence>
<dbReference type="SUPFAM" id="SSF56281">
    <property type="entry name" value="Metallo-hydrolase/oxidoreductase"/>
    <property type="match status" value="1"/>
</dbReference>
<dbReference type="CDD" id="cd07714">
    <property type="entry name" value="RNaseJ_MBL-fold"/>
    <property type="match status" value="1"/>
</dbReference>
<comment type="cofactor">
    <cofactor evidence="12">
        <name>Ca(2+)</name>
        <dbReference type="ChEBI" id="CHEBI:29108"/>
    </cofactor>
    <text evidence="12">Binds 1 Ca(2+) cation per subunit. Seen in 1 crystal structure, it is not clear if it is physiologically important.</text>
</comment>
<comment type="caution">
    <text evidence="14">The sequence shown here is derived from an EMBL/GenBank/DDBJ whole genome shotgun (WGS) entry which is preliminary data.</text>
</comment>
<dbReference type="EC" id="3.1.-.-" evidence="9"/>
<dbReference type="GO" id="GO:0008270">
    <property type="term" value="F:zinc ion binding"/>
    <property type="evidence" value="ECO:0007669"/>
    <property type="project" value="InterPro"/>
</dbReference>
<dbReference type="GO" id="GO:0005737">
    <property type="term" value="C:cytoplasm"/>
    <property type="evidence" value="ECO:0007669"/>
    <property type="project" value="UniProtKB-SubCell"/>
</dbReference>
<dbReference type="InterPro" id="IPR011108">
    <property type="entry name" value="RMMBL"/>
</dbReference>
<feature type="binding site" evidence="12">
    <location>
        <position position="167"/>
    </location>
    <ligand>
        <name>Zn(2+)</name>
        <dbReference type="ChEBI" id="CHEBI:29105"/>
        <label>1</label>
        <note>catalytic</note>
    </ligand>
</feature>
<dbReference type="InterPro" id="IPR001279">
    <property type="entry name" value="Metallo-B-lactamas"/>
</dbReference>
<comment type="function">
    <text evidence="9">An RNase that has 5'-3' exonuclease and possibly endonuclease activity. Involved in maturation of rRNA and in some organisms also mRNA maturation and/or decay.</text>
</comment>
<comment type="cofactor">
    <cofactor evidence="12">
        <name>Zn(2+)</name>
        <dbReference type="ChEBI" id="CHEBI:29105"/>
    </cofactor>
    <text evidence="12">Binds 2 Zn(2+) ions per subunit. It is not clear if Zn(2+) or Mg(2+) is physiologically important.</text>
</comment>
<evidence type="ECO:0000256" key="9">
    <source>
        <dbReference type="HAMAP-Rule" id="MF_01491"/>
    </source>
</evidence>
<dbReference type="Proteomes" id="UP000297454">
    <property type="component" value="Unassembled WGS sequence"/>
</dbReference>
<dbReference type="Gene3D" id="3.40.50.10710">
    <property type="entry name" value="Metallo-hydrolase/oxidoreductase"/>
    <property type="match status" value="1"/>
</dbReference>
<evidence type="ECO:0000313" key="14">
    <source>
        <dbReference type="EMBL" id="TFF66436.1"/>
    </source>
</evidence>
<evidence type="ECO:0000256" key="2">
    <source>
        <dbReference type="ARBA" id="ARBA00022722"/>
    </source>
</evidence>
<dbReference type="EMBL" id="SCFR01000010">
    <property type="protein sequence ID" value="TFF66436.1"/>
    <property type="molecule type" value="Genomic_DNA"/>
</dbReference>
<feature type="binding site" evidence="12">
    <location>
        <position position="55"/>
    </location>
    <ligand>
        <name>Ca(2+)</name>
        <dbReference type="ChEBI" id="CHEBI:29108"/>
    </ligand>
</feature>
<dbReference type="SMART" id="SM00849">
    <property type="entry name" value="Lactamase_B"/>
    <property type="match status" value="1"/>
</dbReference>
<evidence type="ECO:0000256" key="8">
    <source>
        <dbReference type="ARBA" id="ARBA00022884"/>
    </source>
</evidence>
<feature type="binding site" evidence="12">
    <location>
        <position position="82"/>
    </location>
    <ligand>
        <name>Zn(2+)</name>
        <dbReference type="ChEBI" id="CHEBI:29105"/>
        <label>1</label>
        <note>catalytic</note>
    </ligand>
</feature>
<proteinExistence type="inferred from homology"/>
<name>A0A4R9C4C2_9FIRM</name>
<evidence type="ECO:0000256" key="10">
    <source>
        <dbReference type="PIRSR" id="PIRSR004803-1"/>
    </source>
</evidence>
<comment type="subcellular location">
    <subcellularLocation>
        <location evidence="9">Cytoplasm</location>
    </subcellularLocation>
</comment>
<reference evidence="14 15" key="1">
    <citation type="submission" date="2019-01" db="EMBL/GenBank/DDBJ databases">
        <title>Draft Genome Sequences of Helcococcus ovis Strains Isolated from the Uterus and Vagina of Dairy Cows with Metritis.</title>
        <authorList>
            <person name="Cunha F."/>
            <person name="Jeon S.J."/>
            <person name="Kutzer P."/>
            <person name="Galvao K.N."/>
        </authorList>
    </citation>
    <scope>NUCLEOTIDE SEQUENCE [LARGE SCALE GENOMIC DNA]</scope>
    <source>
        <strain evidence="14 15">KG-37</strain>
    </source>
</reference>
<dbReference type="GO" id="GO:0006364">
    <property type="term" value="P:rRNA processing"/>
    <property type="evidence" value="ECO:0007669"/>
    <property type="project" value="UniProtKB-UniRule"/>
</dbReference>
<feature type="domain" description="Metallo-beta-lactamase" evidence="13">
    <location>
        <begin position="25"/>
        <end position="219"/>
    </location>
</feature>
<evidence type="ECO:0000256" key="4">
    <source>
        <dbReference type="ARBA" id="ARBA00022759"/>
    </source>
</evidence>
<keyword evidence="4 9" id="KW-0255">Endonuclease</keyword>
<feature type="binding site" evidence="12">
    <location>
        <position position="394"/>
    </location>
    <ligand>
        <name>Zn(2+)</name>
        <dbReference type="ChEBI" id="CHEBI:29105"/>
        <label>1</label>
        <note>catalytic</note>
    </ligand>
</feature>
<dbReference type="InterPro" id="IPR001587">
    <property type="entry name" value="RNase_J_CS"/>
</dbReference>
<dbReference type="InterPro" id="IPR030854">
    <property type="entry name" value="RNase_J_bac"/>
</dbReference>
<dbReference type="InterPro" id="IPR004613">
    <property type="entry name" value="RNase_J"/>
</dbReference>
<keyword evidence="9" id="KW-0698">rRNA processing</keyword>
<feature type="binding site" evidence="12">
    <location>
        <position position="83"/>
    </location>
    <ligand>
        <name>Zn(2+)</name>
        <dbReference type="ChEBI" id="CHEBI:29105"/>
        <label>1</label>
        <note>catalytic</note>
    </ligand>
</feature>
<dbReference type="Pfam" id="PF22505">
    <property type="entry name" value="RNase_J_b_CASP"/>
    <property type="match status" value="1"/>
</dbReference>
<dbReference type="Gene3D" id="3.60.15.10">
    <property type="entry name" value="Ribonuclease Z/Hydroxyacylglutathione hydrolase-like"/>
    <property type="match status" value="1"/>
</dbReference>
<dbReference type="PANTHER" id="PTHR43694:SF1">
    <property type="entry name" value="RIBONUCLEASE J"/>
    <property type="match status" value="1"/>
</dbReference>
<feature type="binding site" evidence="11">
    <location>
        <begin position="236"/>
        <end position="238"/>
    </location>
    <ligand>
        <name>substrate</name>
    </ligand>
</feature>
<gene>
    <name evidence="9" type="primary">rnj</name>
    <name evidence="14" type="ORF">EQF91_03805</name>
</gene>
<evidence type="ECO:0000256" key="5">
    <source>
        <dbReference type="ARBA" id="ARBA00022801"/>
    </source>
</evidence>
<keyword evidence="1 9" id="KW-0963">Cytoplasm</keyword>
<feature type="active site" description="Proton donor" evidence="10">
    <location>
        <position position="199"/>
    </location>
</feature>
<dbReference type="HAMAP" id="MF_01491">
    <property type="entry name" value="RNase_J_bact"/>
    <property type="match status" value="1"/>
</dbReference>
<dbReference type="GO" id="GO:0004534">
    <property type="term" value="F:5'-3' RNA exonuclease activity"/>
    <property type="evidence" value="ECO:0007669"/>
    <property type="project" value="UniProtKB-UniRule"/>
</dbReference>
<dbReference type="InterPro" id="IPR041636">
    <property type="entry name" value="RNase_J_C"/>
</dbReference>
<feature type="binding site" evidence="12">
    <location>
        <position position="145"/>
    </location>
    <ligand>
        <name>Zn(2+)</name>
        <dbReference type="ChEBI" id="CHEBI:29105"/>
        <label>1</label>
        <note>catalytic</note>
    </ligand>
</feature>
<dbReference type="Pfam" id="PF17770">
    <property type="entry name" value="RNase_J_C"/>
    <property type="match status" value="1"/>
</dbReference>
<protein>
    <recommendedName>
        <fullName evidence="9">Ribonuclease J</fullName>
        <shortName evidence="9">RNase J</shortName>
        <ecNumber evidence="9">3.1.-.-</ecNumber>
    </recommendedName>
</protein>
<dbReference type="RefSeq" id="WP_134711577.1">
    <property type="nucleotide sequence ID" value="NZ_CP119081.1"/>
</dbReference>
<keyword evidence="8 9" id="KW-0694">RNA-binding</keyword>
<keyword evidence="12" id="KW-0106">Calcium</keyword>
<evidence type="ECO:0000256" key="7">
    <source>
        <dbReference type="ARBA" id="ARBA00022839"/>
    </source>
</evidence>
<keyword evidence="3 12" id="KW-0479">Metal-binding</keyword>
<organism evidence="14 15">
    <name type="scientific">Helcococcus ovis</name>
    <dbReference type="NCBI Taxonomy" id="72026"/>
    <lineage>
        <taxon>Bacteria</taxon>
        <taxon>Bacillati</taxon>
        <taxon>Bacillota</taxon>
        <taxon>Tissierellia</taxon>
        <taxon>Tissierellales</taxon>
        <taxon>Peptoniphilaceae</taxon>
        <taxon>Helcococcus</taxon>
    </lineage>
</organism>
<feature type="binding site" evidence="9 11">
    <location>
        <begin position="368"/>
        <end position="372"/>
    </location>
    <ligand>
        <name>substrate</name>
    </ligand>
</feature>
<dbReference type="GO" id="GO:0003723">
    <property type="term" value="F:RNA binding"/>
    <property type="evidence" value="ECO:0007669"/>
    <property type="project" value="UniProtKB-UniRule"/>
</dbReference>
<keyword evidence="5 9" id="KW-0378">Hydrolase</keyword>
<keyword evidence="6 12" id="KW-0862">Zinc</keyword>